<keyword evidence="1" id="KW-0472">Membrane</keyword>
<feature type="transmembrane region" description="Helical" evidence="1">
    <location>
        <begin position="68"/>
        <end position="88"/>
    </location>
</feature>
<evidence type="ECO:0000313" key="2">
    <source>
        <dbReference type="EMBL" id="KAG5595141.1"/>
    </source>
</evidence>
<protein>
    <submittedName>
        <fullName evidence="2">Uncharacterized protein</fullName>
    </submittedName>
</protein>
<dbReference type="AlphaFoldDB" id="A0A9J5Y4L7"/>
<comment type="caution">
    <text evidence="2">The sequence shown here is derived from an EMBL/GenBank/DDBJ whole genome shotgun (WGS) entry which is preliminary data.</text>
</comment>
<keyword evidence="3" id="KW-1185">Reference proteome</keyword>
<keyword evidence="1" id="KW-0812">Transmembrane</keyword>
<sequence length="138" mass="14973">MAPNDSVTHPSSVASPFHSCLQHSRYGPLGVSTAPFIAFSILFLQGFTYSNKGGVCPFGKWPKVLGDAHASASSFVLAFLFLFAPKALNKSNLLTHQHSLLKLLLVLKQTRVFPLRKGVSNSATQDSIMSAHIKTQFT</sequence>
<organism evidence="2 3">
    <name type="scientific">Solanum commersonii</name>
    <name type="common">Commerson's wild potato</name>
    <name type="synonym">Commerson's nightshade</name>
    <dbReference type="NCBI Taxonomy" id="4109"/>
    <lineage>
        <taxon>Eukaryota</taxon>
        <taxon>Viridiplantae</taxon>
        <taxon>Streptophyta</taxon>
        <taxon>Embryophyta</taxon>
        <taxon>Tracheophyta</taxon>
        <taxon>Spermatophyta</taxon>
        <taxon>Magnoliopsida</taxon>
        <taxon>eudicotyledons</taxon>
        <taxon>Gunneridae</taxon>
        <taxon>Pentapetalae</taxon>
        <taxon>asterids</taxon>
        <taxon>lamiids</taxon>
        <taxon>Solanales</taxon>
        <taxon>Solanaceae</taxon>
        <taxon>Solanoideae</taxon>
        <taxon>Solaneae</taxon>
        <taxon>Solanum</taxon>
    </lineage>
</organism>
<dbReference type="EMBL" id="JACXVP010000007">
    <property type="protein sequence ID" value="KAG5595141.1"/>
    <property type="molecule type" value="Genomic_DNA"/>
</dbReference>
<gene>
    <name evidence="2" type="ORF">H5410_036373</name>
</gene>
<evidence type="ECO:0000313" key="3">
    <source>
        <dbReference type="Proteomes" id="UP000824120"/>
    </source>
</evidence>
<dbReference type="Proteomes" id="UP000824120">
    <property type="component" value="Chromosome 7"/>
</dbReference>
<keyword evidence="1" id="KW-1133">Transmembrane helix</keyword>
<feature type="transmembrane region" description="Helical" evidence="1">
    <location>
        <begin position="26"/>
        <end position="48"/>
    </location>
</feature>
<evidence type="ECO:0000256" key="1">
    <source>
        <dbReference type="SAM" id="Phobius"/>
    </source>
</evidence>
<accession>A0A9J5Y4L7</accession>
<proteinExistence type="predicted"/>
<name>A0A9J5Y4L7_SOLCO</name>
<reference evidence="2 3" key="1">
    <citation type="submission" date="2020-09" db="EMBL/GenBank/DDBJ databases">
        <title>De no assembly of potato wild relative species, Solanum commersonii.</title>
        <authorList>
            <person name="Cho K."/>
        </authorList>
    </citation>
    <scope>NUCLEOTIDE SEQUENCE [LARGE SCALE GENOMIC DNA]</scope>
    <source>
        <strain evidence="2">LZ3.2</strain>
        <tissue evidence="2">Leaf</tissue>
    </source>
</reference>